<evidence type="ECO:0000313" key="3">
    <source>
        <dbReference type="Proteomes" id="UP000015346"/>
    </source>
</evidence>
<evidence type="ECO:0000313" key="2">
    <source>
        <dbReference type="EMBL" id="EPX87897.1"/>
    </source>
</evidence>
<dbReference type="EMBL" id="AOLV01000001">
    <property type="protein sequence ID" value="EPX87897.1"/>
    <property type="molecule type" value="Genomic_DNA"/>
</dbReference>
<keyword evidence="1" id="KW-1133">Transmembrane helix</keyword>
<organism evidence="2 3">
    <name type="scientific">Rubellimicrobium thermophilum DSM 16684</name>
    <dbReference type="NCBI Taxonomy" id="1123069"/>
    <lineage>
        <taxon>Bacteria</taxon>
        <taxon>Pseudomonadati</taxon>
        <taxon>Pseudomonadota</taxon>
        <taxon>Alphaproteobacteria</taxon>
        <taxon>Rhodobacterales</taxon>
        <taxon>Roseobacteraceae</taxon>
        <taxon>Rubellimicrobium</taxon>
    </lineage>
</organism>
<accession>S9R7M2</accession>
<dbReference type="Proteomes" id="UP000015346">
    <property type="component" value="Unassembled WGS sequence"/>
</dbReference>
<protein>
    <recommendedName>
        <fullName evidence="4">ABC-type multidrug transport system, ATPase and permease component</fullName>
    </recommendedName>
</protein>
<dbReference type="RefSeq" id="WP_021096250.1">
    <property type="nucleotide sequence ID" value="NZ_KE557318.1"/>
</dbReference>
<sequence length="70" mass="7646">MTVPASGGATPSPRRLSAWLWRGYLAPEWRMIVLALLLMAVEGATLGGLAAMMEPMFDRVFRGGGTRRHC</sequence>
<evidence type="ECO:0008006" key="4">
    <source>
        <dbReference type="Google" id="ProtNLM"/>
    </source>
</evidence>
<keyword evidence="1" id="KW-0812">Transmembrane</keyword>
<reference evidence="2 3" key="1">
    <citation type="journal article" date="2013" name="Stand. Genomic Sci.">
        <title>Genome sequence of the reddish-pigmented Rubellimicrobium thermophilum type strain (DSM 16684(T)), a member of the Roseobacter clade.</title>
        <authorList>
            <person name="Fiebig A."/>
            <person name="Riedel T."/>
            <person name="Gronow S."/>
            <person name="Petersen J."/>
            <person name="Klenk H.P."/>
            <person name="Goker M."/>
        </authorList>
    </citation>
    <scope>NUCLEOTIDE SEQUENCE [LARGE SCALE GENOMIC DNA]</scope>
    <source>
        <strain evidence="2 3">DSM 16684</strain>
    </source>
</reference>
<keyword evidence="1" id="KW-0472">Membrane</keyword>
<comment type="caution">
    <text evidence="2">The sequence shown here is derived from an EMBL/GenBank/DDBJ whole genome shotgun (WGS) entry which is preliminary data.</text>
</comment>
<gene>
    <name evidence="2" type="ORF">ruthe_00102</name>
</gene>
<keyword evidence="3" id="KW-1185">Reference proteome</keyword>
<dbReference type="AlphaFoldDB" id="S9R7M2"/>
<dbReference type="STRING" id="1123069.ruthe_00102"/>
<dbReference type="HOGENOM" id="CLU_2755378_0_0_5"/>
<feature type="transmembrane region" description="Helical" evidence="1">
    <location>
        <begin position="29"/>
        <end position="52"/>
    </location>
</feature>
<evidence type="ECO:0000256" key="1">
    <source>
        <dbReference type="SAM" id="Phobius"/>
    </source>
</evidence>
<proteinExistence type="predicted"/>
<name>S9R7M2_9RHOB</name>